<dbReference type="EMBL" id="MW522970">
    <property type="protein sequence ID" value="QTW05503.1"/>
    <property type="molecule type" value="Genomic_DNA"/>
</dbReference>
<name>A0A8B0LN98_9VIRU</name>
<reference evidence="1" key="1">
    <citation type="journal article" date="2021" name="Nat. Commun.">
        <title>Lytic archaeal viruses infect abundant primary producers in Earth's crust.</title>
        <authorList>
            <person name="Rahlff J."/>
            <person name="Turzynski V."/>
            <person name="Esser S.P."/>
            <person name="Monsees I."/>
            <person name="Bornemann T.L.V."/>
            <person name="Figueroa-Gonzalez P.A."/>
            <person name="Schulz F."/>
            <person name="Woyke T."/>
            <person name="Klingl A."/>
            <person name="Moraru C."/>
            <person name="Probst A.J."/>
        </authorList>
    </citation>
    <scope>NUCLEOTIDE SEQUENCE</scope>
</reference>
<reference evidence="1" key="2">
    <citation type="submission" date="2021-01" db="EMBL/GenBank/DDBJ databases">
        <authorList>
            <person name="Rahlff J."/>
        </authorList>
    </citation>
    <scope>NUCLEOTIDE SEQUENCE</scope>
</reference>
<evidence type="ECO:0000313" key="1">
    <source>
        <dbReference type="EMBL" id="QTW05503.1"/>
    </source>
</evidence>
<organism evidence="1">
    <name type="scientific">uncultured archaeal virus</name>
    <dbReference type="NCBI Taxonomy" id="1960247"/>
    <lineage>
        <taxon>Viruses</taxon>
        <taxon>environmental samples</taxon>
    </lineage>
</organism>
<accession>A0A8B0LN98</accession>
<protein>
    <submittedName>
        <fullName evidence="1">Uncharacterized protein</fullName>
    </submittedName>
</protein>
<sequence length="106" mass="11979">MADYFEFTVNVKDTDKNNIEGAKVSIQDITEETTSEGYTDENGNILFYVLANNHISIENVTYDLYEIKSGLVSIPKITENLTAKIVLKKIIIKYNLSFTSTTMEKA</sequence>
<dbReference type="Gene3D" id="2.60.40.10">
    <property type="entry name" value="Immunoglobulins"/>
    <property type="match status" value="1"/>
</dbReference>
<proteinExistence type="predicted"/>
<dbReference type="InterPro" id="IPR013783">
    <property type="entry name" value="Ig-like_fold"/>
</dbReference>